<comment type="caution">
    <text evidence="2">The sequence shown here is derived from an EMBL/GenBank/DDBJ whole genome shotgun (WGS) entry which is preliminary data.</text>
</comment>
<protein>
    <recommendedName>
        <fullName evidence="4">Sel1 repeat family protein</fullName>
    </recommendedName>
</protein>
<dbReference type="PANTHER" id="PTHR11102">
    <property type="entry name" value="SEL-1-LIKE PROTEIN"/>
    <property type="match status" value="1"/>
</dbReference>
<gene>
    <name evidence="2" type="ORF">CJD50_08885</name>
</gene>
<dbReference type="SUPFAM" id="SSF81901">
    <property type="entry name" value="HCP-like"/>
    <property type="match status" value="2"/>
</dbReference>
<dbReference type="RefSeq" id="WP_095661528.1">
    <property type="nucleotide sequence ID" value="NZ_NQMS01000002.1"/>
</dbReference>
<accession>A0A2A2MGJ6</accession>
<evidence type="ECO:0008006" key="4">
    <source>
        <dbReference type="Google" id="ProtNLM"/>
    </source>
</evidence>
<dbReference type="InterPro" id="IPR050767">
    <property type="entry name" value="Sel1_AlgK"/>
</dbReference>
<name>A0A2A2MGJ6_9GAMM</name>
<organism evidence="2 3">
    <name type="scientific">Hafnia paralvei</name>
    <dbReference type="NCBI Taxonomy" id="546367"/>
    <lineage>
        <taxon>Bacteria</taxon>
        <taxon>Pseudomonadati</taxon>
        <taxon>Pseudomonadota</taxon>
        <taxon>Gammaproteobacteria</taxon>
        <taxon>Enterobacterales</taxon>
        <taxon>Hafniaceae</taxon>
        <taxon>Hafnia</taxon>
    </lineage>
</organism>
<feature type="chain" id="PRO_5012719786" description="Sel1 repeat family protein" evidence="1">
    <location>
        <begin position="25"/>
        <end position="388"/>
    </location>
</feature>
<sequence length="388" mass="43558">MAIAKVSLNNLLLIAILASSSVNAASQDIKALQIKAGQGDIQASLELGKHFENAEGVEQNLGEALTYYRRAVLLGHSEEGSQRLTALRHRYGEIEKKAKSGDPKSEYDFGTILSADPDYENYYPRRSEPKAKDWFERAAEQGYRPAQRSLASIYAQMPLKNLEKSLYWFSIWAKSGDASSQLEVADILKEYPFMLMKNQLELRKEWLTLAANNGSAEAMLELGYFIRDNEGNDDAALSWYMKSANKGYARGQLAVGLSLIHKHDIQQAVKWLELAASNGNMSAQTALGQIYEEMEPLNQKRALFWYQKAAAQWDTYAAYRTGYYLHNGITVAKDNITAWSWCSLGIDATPDSRDERDAIEKELSASDLQKAKEIYAKEKAFYIAVNGN</sequence>
<proteinExistence type="predicted"/>
<dbReference type="EMBL" id="NQMS01000002">
    <property type="protein sequence ID" value="PAV97747.1"/>
    <property type="molecule type" value="Genomic_DNA"/>
</dbReference>
<evidence type="ECO:0000313" key="3">
    <source>
        <dbReference type="Proteomes" id="UP000218796"/>
    </source>
</evidence>
<evidence type="ECO:0000313" key="2">
    <source>
        <dbReference type="EMBL" id="PAV97747.1"/>
    </source>
</evidence>
<dbReference type="OrthoDB" id="6631778at2"/>
<dbReference type="SMART" id="SM00671">
    <property type="entry name" value="SEL1"/>
    <property type="match status" value="7"/>
</dbReference>
<dbReference type="Proteomes" id="UP000218796">
    <property type="component" value="Unassembled WGS sequence"/>
</dbReference>
<keyword evidence="1" id="KW-0732">Signal</keyword>
<dbReference type="AlphaFoldDB" id="A0A2A2MGJ6"/>
<feature type="signal peptide" evidence="1">
    <location>
        <begin position="1"/>
        <end position="24"/>
    </location>
</feature>
<keyword evidence="3" id="KW-1185">Reference proteome</keyword>
<dbReference type="Pfam" id="PF08238">
    <property type="entry name" value="Sel1"/>
    <property type="match status" value="7"/>
</dbReference>
<evidence type="ECO:0000256" key="1">
    <source>
        <dbReference type="SAM" id="SignalP"/>
    </source>
</evidence>
<dbReference type="InterPro" id="IPR006597">
    <property type="entry name" value="Sel1-like"/>
</dbReference>
<dbReference type="PANTHER" id="PTHR11102:SF160">
    <property type="entry name" value="ERAD-ASSOCIATED E3 UBIQUITIN-PROTEIN LIGASE COMPONENT HRD3"/>
    <property type="match status" value="1"/>
</dbReference>
<dbReference type="Gene3D" id="1.25.40.10">
    <property type="entry name" value="Tetratricopeptide repeat domain"/>
    <property type="match status" value="3"/>
</dbReference>
<reference evidence="2 3" key="1">
    <citation type="submission" date="2017-08" db="EMBL/GenBank/DDBJ databases">
        <title>Draft Genome Sequence of Hafnia alvei CITHA-6 Isolated from Raw Bovine Milk.</title>
        <authorList>
            <person name="Culligan E.P."/>
            <person name="Mcsweeney A."/>
            <person name="O'Doherty C."/>
            <person name="Gleeson E."/>
            <person name="O'Riordan D."/>
            <person name="Sleator R.D."/>
        </authorList>
    </citation>
    <scope>NUCLEOTIDE SEQUENCE [LARGE SCALE GENOMIC DNA]</scope>
    <source>
        <strain evidence="2 3">CITHA-6</strain>
    </source>
</reference>
<dbReference type="InterPro" id="IPR011990">
    <property type="entry name" value="TPR-like_helical_dom_sf"/>
</dbReference>